<proteinExistence type="predicted"/>
<evidence type="ECO:0000313" key="2">
    <source>
        <dbReference type="Proteomes" id="UP001234202"/>
    </source>
</evidence>
<reference evidence="1" key="1">
    <citation type="submission" date="2023-04" db="EMBL/GenBank/DDBJ databases">
        <title>Draft Genome sequencing of Naganishia species isolated from polar environments using Oxford Nanopore Technology.</title>
        <authorList>
            <person name="Leo P."/>
            <person name="Venkateswaran K."/>
        </authorList>
    </citation>
    <scope>NUCLEOTIDE SEQUENCE</scope>
    <source>
        <strain evidence="1">DBVPG 5303</strain>
    </source>
</reference>
<name>A0ACC2XR40_9TREE</name>
<organism evidence="1 2">
    <name type="scientific">Naganishia onofrii</name>
    <dbReference type="NCBI Taxonomy" id="1851511"/>
    <lineage>
        <taxon>Eukaryota</taxon>
        <taxon>Fungi</taxon>
        <taxon>Dikarya</taxon>
        <taxon>Basidiomycota</taxon>
        <taxon>Agaricomycotina</taxon>
        <taxon>Tremellomycetes</taxon>
        <taxon>Filobasidiales</taxon>
        <taxon>Filobasidiaceae</taxon>
        <taxon>Naganishia</taxon>
    </lineage>
</organism>
<gene>
    <name evidence="1" type="ORF">QFC24_002382</name>
</gene>
<keyword evidence="2" id="KW-1185">Reference proteome</keyword>
<comment type="caution">
    <text evidence="1">The sequence shown here is derived from an EMBL/GenBank/DDBJ whole genome shotgun (WGS) entry which is preliminary data.</text>
</comment>
<dbReference type="Proteomes" id="UP001234202">
    <property type="component" value="Unassembled WGS sequence"/>
</dbReference>
<accession>A0ACC2XR40</accession>
<sequence>MSTAIDKELSEMKGRPTVISDDQVCKLIDGIVTRFQTLQQLPDPGVNTIQDFQNLPAELGQQFQSNLMEWQPDSTATNAAFGEVLDRRDKATREKEQDSVVKILGLLQDLVIKVSPVEAFTEIAQQLLSIAERLDTQVAIIPPHDVVNSTTSVSTTSRERAVYSKEVFQTTSLDSRSDFAREGAKRRMDTVIRRIGNAGTSLEGCLTNDNTSLQEDDIQEKAEMQPRDILSVGHHHLLKRLNTIEDKLDILLGTNRPLSSDALEARPCLNKIVEAPFTRLLLDSDTKIQEKVISTAQAVETASELIHLEDNAELATTEADITECDMYSIAAQFPSLVPDKKLSPLSLSSKVTSDAARDIENSVIQEQPEGRELIYLKRTPPTLTSSLDRSDGGKTMTPSRKRRLINLSSDDEEEGSKTVKRSRSGLFLNHDDDMDTPNKQNCIESDIRNKEGSSVASDLLITLSEKPEIDRLKDSTPKSNSSLLQSRRRISVSPDLP</sequence>
<evidence type="ECO:0000313" key="1">
    <source>
        <dbReference type="EMBL" id="KAJ9126110.1"/>
    </source>
</evidence>
<dbReference type="EMBL" id="JASBWV010000006">
    <property type="protein sequence ID" value="KAJ9126110.1"/>
    <property type="molecule type" value="Genomic_DNA"/>
</dbReference>
<protein>
    <submittedName>
        <fullName evidence="1">Uncharacterized protein</fullName>
    </submittedName>
</protein>